<evidence type="ECO:0000256" key="10">
    <source>
        <dbReference type="ARBA" id="ARBA00022695"/>
    </source>
</evidence>
<evidence type="ECO:0000313" key="15">
    <source>
        <dbReference type="EMBL" id="TDH09357.1"/>
    </source>
</evidence>
<keyword evidence="11" id="KW-0547">Nucleotide-binding</keyword>
<dbReference type="PANTHER" id="PTHR20884">
    <property type="entry name" value="GDP-D-GLUCOSE PHOSPHORYLASE 1"/>
    <property type="match status" value="1"/>
</dbReference>
<keyword evidence="9" id="KW-0808">Transferase</keyword>
<comment type="similarity">
    <text evidence="4">Belongs to the GDPGP1 family.</text>
</comment>
<evidence type="ECO:0000256" key="3">
    <source>
        <dbReference type="ARBA" id="ARBA00004496"/>
    </source>
</evidence>
<evidence type="ECO:0000256" key="2">
    <source>
        <dbReference type="ARBA" id="ARBA00003049"/>
    </source>
</evidence>
<evidence type="ECO:0000256" key="7">
    <source>
        <dbReference type="ARBA" id="ARBA00022490"/>
    </source>
</evidence>
<dbReference type="GO" id="GO:0006006">
    <property type="term" value="P:glucose metabolic process"/>
    <property type="evidence" value="ECO:0007669"/>
    <property type="project" value="TreeGrafter"/>
</dbReference>
<sequence length="390" mass="44341">MTPKRPTIVNPIVESHAFLPHCSTADPTMLLQFVYSTRDFVRDVHRSSGNRLGIGSLPAKFDTTIHAGWTDRMNRGLFRYHLGDLQTRILSGPHGYVAQLNIQRGIERRKPQEILSVQQEFNAKQFNFNKINPEEIIFEMIKDVEGGKEKGQLHEPCRMVVLVNVSPLEFGHCLFVPDPLRCLPQVLTCFTIQVGIESVLLSSDPGFRVGFNSLGAFASVNHLHLHGYYLDHELKIESMPVKPLVPEKGFYRLLDFPAGFLFYTESEWVEKVAGAICQVTDFLVDANIAHNLFLTRGCPPCDRTQNQKDHCSRKGVRIAVWPRTSCFGAKEESAFNVALCELAGHLPFKNKEDYELTTEKDVMDVIQRYLLPDAEFQTLEQQLTRHLMDV</sequence>
<keyword evidence="12" id="KW-0378">Hydrolase</keyword>
<dbReference type="GO" id="GO:0080048">
    <property type="term" value="F:GDP-D-glucose phosphorylase activity"/>
    <property type="evidence" value="ECO:0007669"/>
    <property type="project" value="UniProtKB-EC"/>
</dbReference>
<dbReference type="GO" id="GO:0000166">
    <property type="term" value="F:nucleotide binding"/>
    <property type="evidence" value="ECO:0007669"/>
    <property type="project" value="UniProtKB-KW"/>
</dbReference>
<dbReference type="InterPro" id="IPR058866">
    <property type="entry name" value="GDPGP1_N"/>
</dbReference>
<comment type="catalytic activity">
    <reaction evidence="1">
        <text>GDP-alpha-D-glucose + phosphate = alpha-D-glucose 1-phosphate + GDP + H(+)</text>
        <dbReference type="Rhea" id="RHEA:30387"/>
        <dbReference type="ChEBI" id="CHEBI:15378"/>
        <dbReference type="ChEBI" id="CHEBI:43474"/>
        <dbReference type="ChEBI" id="CHEBI:58189"/>
        <dbReference type="ChEBI" id="CHEBI:58601"/>
        <dbReference type="ChEBI" id="CHEBI:62230"/>
        <dbReference type="EC" id="2.7.7.78"/>
    </reaction>
</comment>
<keyword evidence="7" id="KW-0963">Cytoplasm</keyword>
<proteinExistence type="inferred from homology"/>
<organism evidence="15 16">
    <name type="scientific">Perca flavescens</name>
    <name type="common">American yellow perch</name>
    <name type="synonym">Morone flavescens</name>
    <dbReference type="NCBI Taxonomy" id="8167"/>
    <lineage>
        <taxon>Eukaryota</taxon>
        <taxon>Metazoa</taxon>
        <taxon>Chordata</taxon>
        <taxon>Craniata</taxon>
        <taxon>Vertebrata</taxon>
        <taxon>Euteleostomi</taxon>
        <taxon>Actinopterygii</taxon>
        <taxon>Neopterygii</taxon>
        <taxon>Teleostei</taxon>
        <taxon>Neoteleostei</taxon>
        <taxon>Acanthomorphata</taxon>
        <taxon>Eupercaria</taxon>
        <taxon>Perciformes</taxon>
        <taxon>Percoidei</taxon>
        <taxon>Percidae</taxon>
        <taxon>Percinae</taxon>
        <taxon>Perca</taxon>
    </lineage>
</organism>
<accession>A0A484D3Z1</accession>
<keyword evidence="16" id="KW-1185">Reference proteome</keyword>
<comment type="function">
    <text evidence="2">Specific and highly efficient GDP-D-glucose phosphorylase regulating the levels of GDP-D-glucose in cells.</text>
</comment>
<dbReference type="GO" id="GO:0016787">
    <property type="term" value="F:hydrolase activity"/>
    <property type="evidence" value="ECO:0007669"/>
    <property type="project" value="UniProtKB-KW"/>
</dbReference>
<reference evidence="15 16" key="1">
    <citation type="submission" date="2019-01" db="EMBL/GenBank/DDBJ databases">
        <title>A chromosome-scale genome assembly of the yellow perch, Perca flavescens.</title>
        <authorList>
            <person name="Feron R."/>
            <person name="Morvezen R."/>
            <person name="Bestin A."/>
            <person name="Haffray P."/>
            <person name="Klopp C."/>
            <person name="Zahm M."/>
            <person name="Cabau C."/>
            <person name="Roques C."/>
            <person name="Donnadieu C."/>
            <person name="Bouchez O."/>
            <person name="Christie M."/>
            <person name="Larson W."/>
            <person name="Guiguen Y."/>
        </authorList>
    </citation>
    <scope>NUCLEOTIDE SEQUENCE [LARGE SCALE GENOMIC DNA]</scope>
    <source>
        <strain evidence="15">YP-PL-M2</strain>
        <tissue evidence="15">Blood</tissue>
    </source>
</reference>
<comment type="caution">
    <text evidence="15">The sequence shown here is derived from an EMBL/GenBank/DDBJ whole genome shotgun (WGS) entry which is preliminary data.</text>
</comment>
<evidence type="ECO:0000256" key="1">
    <source>
        <dbReference type="ARBA" id="ARBA00000063"/>
    </source>
</evidence>
<feature type="domain" description="GDPGP1-like N-terminal" evidence="14">
    <location>
        <begin position="60"/>
        <end position="228"/>
    </location>
</feature>
<evidence type="ECO:0000259" key="14">
    <source>
        <dbReference type="Pfam" id="PF26217"/>
    </source>
</evidence>
<dbReference type="EMBL" id="SCKG01000008">
    <property type="protein sequence ID" value="TDH09357.1"/>
    <property type="molecule type" value="Genomic_DNA"/>
</dbReference>
<dbReference type="EC" id="2.7.7.78" evidence="5"/>
<gene>
    <name evidence="15" type="ORF">EPR50_G00086000</name>
</gene>
<dbReference type="AlphaFoldDB" id="A0A484D3Z1"/>
<evidence type="ECO:0000259" key="13">
    <source>
        <dbReference type="Pfam" id="PF26216"/>
    </source>
</evidence>
<dbReference type="InterPro" id="IPR026506">
    <property type="entry name" value="GDPGP"/>
</dbReference>
<dbReference type="Pfam" id="PF26217">
    <property type="entry name" value="GDPGP1_N"/>
    <property type="match status" value="1"/>
</dbReference>
<protein>
    <recommendedName>
        <fullName evidence="6">GDP-D-glucose phosphorylase 1</fullName>
        <ecNumber evidence="5">2.7.7.78</ecNumber>
    </recommendedName>
</protein>
<keyword evidence="8" id="KW-0344">Guanine-nucleotide releasing factor</keyword>
<keyword evidence="10" id="KW-0548">Nucleotidyltransferase</keyword>
<dbReference type="STRING" id="8167.A0A484D3Z1"/>
<dbReference type="PANTHER" id="PTHR20884:SF8">
    <property type="entry name" value="GDP-D-GLUCOSE PHOSPHORYLASE 1"/>
    <property type="match status" value="1"/>
</dbReference>
<evidence type="ECO:0000256" key="5">
    <source>
        <dbReference type="ARBA" id="ARBA00012507"/>
    </source>
</evidence>
<evidence type="ECO:0000256" key="9">
    <source>
        <dbReference type="ARBA" id="ARBA00022679"/>
    </source>
</evidence>
<dbReference type="Pfam" id="PF26216">
    <property type="entry name" value="GDPGP1_C"/>
    <property type="match status" value="1"/>
</dbReference>
<evidence type="ECO:0000256" key="6">
    <source>
        <dbReference type="ARBA" id="ARBA00018857"/>
    </source>
</evidence>
<dbReference type="Proteomes" id="UP000295070">
    <property type="component" value="Chromosome 8"/>
</dbReference>
<evidence type="ECO:0000256" key="8">
    <source>
        <dbReference type="ARBA" id="ARBA00022658"/>
    </source>
</evidence>
<dbReference type="GO" id="GO:0005085">
    <property type="term" value="F:guanyl-nucleotide exchange factor activity"/>
    <property type="evidence" value="ECO:0007669"/>
    <property type="project" value="UniProtKB-KW"/>
</dbReference>
<comment type="subcellular location">
    <subcellularLocation>
        <location evidence="3">Cytoplasm</location>
    </subcellularLocation>
</comment>
<evidence type="ECO:0000256" key="12">
    <source>
        <dbReference type="ARBA" id="ARBA00022801"/>
    </source>
</evidence>
<evidence type="ECO:0000256" key="11">
    <source>
        <dbReference type="ARBA" id="ARBA00022741"/>
    </source>
</evidence>
<feature type="domain" description="GDPGP1-like C-terminal" evidence="13">
    <location>
        <begin position="248"/>
        <end position="385"/>
    </location>
</feature>
<dbReference type="InterPro" id="IPR058865">
    <property type="entry name" value="GDPGP1_C"/>
</dbReference>
<evidence type="ECO:0000313" key="16">
    <source>
        <dbReference type="Proteomes" id="UP000295070"/>
    </source>
</evidence>
<dbReference type="GO" id="GO:0005737">
    <property type="term" value="C:cytoplasm"/>
    <property type="evidence" value="ECO:0007669"/>
    <property type="project" value="UniProtKB-SubCell"/>
</dbReference>
<name>A0A484D3Z1_PERFV</name>
<evidence type="ECO:0000256" key="4">
    <source>
        <dbReference type="ARBA" id="ARBA00006451"/>
    </source>
</evidence>